<sequence length="509" mass="56022">ITKNKISKITKTHLTKNIFYISIFLKIPKKKTFSCKIISSLLQNSAKSTMSTYFNYPSRSLIDELRHIAAELMKPGHGIVVTDESPSQLERLMEMFGINSSKEMRIQYRSLLFSVKQSLDEYVSGVAVHPEVLDQTTPNGCALHCQLRRKNVLVGVTVDKGLVPLLTTYGEYTTQGLDGLAGRCAEYKDCGCDFTMWRAQFNIGEYSPSYQAMMDNANNLAKFAAISQSKRMLPILEVDVVPSDDNDMERAEKVAETILIFIFKSLCEHHVNLEGTLLKFPALNAGSKCTKRYSPGQISKTTLRLLRHVVPASVGGIILHVDGKTEDKSLCLLNAAVIDPSPKPWPIIFSFDGILQSSIMMAWAGHCKNMQKGQQEFLKMLDAFSKAAQGAYVPGTMKSLADQCYCKRAFKALKTKPDPLPDDCVRYDEICRPPIVMPIAPAPVATVESAVVVAITAIKTEDTILAVGAATELVEGDPTVKVEEAKSTTEAAPEDAPTEQTENPPADSQ</sequence>
<evidence type="ECO:0000256" key="2">
    <source>
        <dbReference type="ARBA" id="ARBA00010387"/>
    </source>
</evidence>
<dbReference type="OrthoDB" id="36455at2759"/>
<organism evidence="7">
    <name type="scientific">Bactrocera dorsalis</name>
    <name type="common">Oriental fruit fly</name>
    <name type="synonym">Dacus dorsalis</name>
    <dbReference type="NCBI Taxonomy" id="27457"/>
    <lineage>
        <taxon>Eukaryota</taxon>
        <taxon>Metazoa</taxon>
        <taxon>Ecdysozoa</taxon>
        <taxon>Arthropoda</taxon>
        <taxon>Hexapoda</taxon>
        <taxon>Insecta</taxon>
        <taxon>Pterygota</taxon>
        <taxon>Neoptera</taxon>
        <taxon>Endopterygota</taxon>
        <taxon>Diptera</taxon>
        <taxon>Brachycera</taxon>
        <taxon>Muscomorpha</taxon>
        <taxon>Tephritoidea</taxon>
        <taxon>Tephritidae</taxon>
        <taxon>Bactrocera</taxon>
        <taxon>Bactrocera</taxon>
    </lineage>
</organism>
<keyword evidence="4" id="KW-0324">Glycolysis</keyword>
<evidence type="ECO:0000313" key="7">
    <source>
        <dbReference type="EMBL" id="JAC39480.1"/>
    </source>
</evidence>
<evidence type="ECO:0000256" key="6">
    <source>
        <dbReference type="SAM" id="MobiDB-lite"/>
    </source>
</evidence>
<dbReference type="PANTHER" id="PTHR11627">
    <property type="entry name" value="FRUCTOSE-BISPHOSPHATE ALDOLASE"/>
    <property type="match status" value="1"/>
</dbReference>
<dbReference type="GO" id="GO:0004332">
    <property type="term" value="F:fructose-bisphosphate aldolase activity"/>
    <property type="evidence" value="ECO:0007669"/>
    <property type="project" value="UniProtKB-EC"/>
</dbReference>
<feature type="region of interest" description="Disordered" evidence="6">
    <location>
        <begin position="476"/>
        <end position="509"/>
    </location>
</feature>
<comment type="pathway">
    <text evidence="1">Carbohydrate degradation; glycolysis; D-glyceraldehyde 3-phosphate and glycerone phosphate from D-glucose: step 4/4.</text>
</comment>
<gene>
    <name evidence="7" type="primary">ALF</name>
</gene>
<reference evidence="7" key="1">
    <citation type="journal article" date="2014" name="BMC Genomics">
        <title>Characterizing the developmental transcriptome of the oriental fruit fly, Bactrocera dorsalis (Diptera: Tephritidae) through comparative genomic analysis with Drosophila melanogaster utilizing modENCODE datasets.</title>
        <authorList>
            <person name="Geib S.M."/>
            <person name="Calla B."/>
            <person name="Hall B."/>
            <person name="Hou S."/>
            <person name="Manoukis N.C."/>
        </authorList>
    </citation>
    <scope>NUCLEOTIDE SEQUENCE</scope>
    <source>
        <strain evidence="7">Punador</strain>
    </source>
</reference>
<dbReference type="SUPFAM" id="SSF51569">
    <property type="entry name" value="Aldolase"/>
    <property type="match status" value="1"/>
</dbReference>
<keyword evidence="5" id="KW-0456">Lyase</keyword>
<feature type="compositionally biased region" description="Polar residues" evidence="6">
    <location>
        <begin position="498"/>
        <end position="509"/>
    </location>
</feature>
<evidence type="ECO:0000256" key="1">
    <source>
        <dbReference type="ARBA" id="ARBA00004714"/>
    </source>
</evidence>
<evidence type="ECO:0000256" key="3">
    <source>
        <dbReference type="ARBA" id="ARBA00013068"/>
    </source>
</evidence>
<dbReference type="InterPro" id="IPR000741">
    <property type="entry name" value="FBA_I"/>
</dbReference>
<accession>A0A034VCG0</accession>
<dbReference type="UniPathway" id="UPA00109">
    <property type="reaction ID" value="UER00183"/>
</dbReference>
<dbReference type="InterPro" id="IPR013785">
    <property type="entry name" value="Aldolase_TIM"/>
</dbReference>
<dbReference type="Gene3D" id="3.20.20.70">
    <property type="entry name" value="Aldolase class I"/>
    <property type="match status" value="1"/>
</dbReference>
<dbReference type="EMBL" id="GAKP01019472">
    <property type="protein sequence ID" value="JAC39480.1"/>
    <property type="molecule type" value="Transcribed_RNA"/>
</dbReference>
<evidence type="ECO:0000256" key="4">
    <source>
        <dbReference type="ARBA" id="ARBA00023152"/>
    </source>
</evidence>
<dbReference type="EC" id="4.1.2.13" evidence="3"/>
<evidence type="ECO:0000256" key="5">
    <source>
        <dbReference type="ARBA" id="ARBA00023239"/>
    </source>
</evidence>
<dbReference type="GO" id="GO:0006096">
    <property type="term" value="P:glycolytic process"/>
    <property type="evidence" value="ECO:0007669"/>
    <property type="project" value="UniProtKB-UniPathway"/>
</dbReference>
<dbReference type="Pfam" id="PF00274">
    <property type="entry name" value="Glycolytic"/>
    <property type="match status" value="1"/>
</dbReference>
<name>A0A034VCG0_BACDO</name>
<feature type="compositionally biased region" description="Basic and acidic residues" evidence="6">
    <location>
        <begin position="478"/>
        <end position="487"/>
    </location>
</feature>
<feature type="non-terminal residue" evidence="7">
    <location>
        <position position="1"/>
    </location>
</feature>
<dbReference type="AlphaFoldDB" id="A0A034VCG0"/>
<proteinExistence type="inferred from homology"/>
<dbReference type="NCBIfam" id="NF033379">
    <property type="entry name" value="FrucBisAld_I"/>
    <property type="match status" value="1"/>
</dbReference>
<protein>
    <recommendedName>
        <fullName evidence="3">fructose-bisphosphate aldolase</fullName>
        <ecNumber evidence="3">4.1.2.13</ecNumber>
    </recommendedName>
</protein>
<comment type="similarity">
    <text evidence="2">Belongs to the class I fructose-bisphosphate aldolase family.</text>
</comment>